<dbReference type="InterPro" id="IPR017476">
    <property type="entry name" value="UDP-Glc/GDP-Man"/>
</dbReference>
<keyword evidence="10" id="KW-1185">Reference proteome</keyword>
<dbReference type="InterPro" id="IPR008927">
    <property type="entry name" value="6-PGluconate_DH-like_C_sf"/>
</dbReference>
<comment type="caution">
    <text evidence="9">The sequence shown here is derived from an EMBL/GenBank/DDBJ whole genome shotgun (WGS) entry which is preliminary data.</text>
</comment>
<dbReference type="PIRSF" id="PIRSF000124">
    <property type="entry name" value="UDPglc_GDPman_dh"/>
    <property type="match status" value="1"/>
</dbReference>
<comment type="catalytic activity">
    <reaction evidence="6 7">
        <text>UDP-alpha-D-glucose + 2 NAD(+) + H2O = UDP-alpha-D-glucuronate + 2 NADH + 3 H(+)</text>
        <dbReference type="Rhea" id="RHEA:23596"/>
        <dbReference type="ChEBI" id="CHEBI:15377"/>
        <dbReference type="ChEBI" id="CHEBI:15378"/>
        <dbReference type="ChEBI" id="CHEBI:57540"/>
        <dbReference type="ChEBI" id="CHEBI:57945"/>
        <dbReference type="ChEBI" id="CHEBI:58052"/>
        <dbReference type="ChEBI" id="CHEBI:58885"/>
        <dbReference type="EC" id="1.1.1.22"/>
    </reaction>
</comment>
<comment type="pathway">
    <text evidence="1">Nucleotide-sugar biosynthesis; UDP-alpha-D-glucuronate biosynthesis; UDP-alpha-D-glucuronate from UDP-alpha-D-glucose: step 1/1.</text>
</comment>
<dbReference type="InterPro" id="IPR014027">
    <property type="entry name" value="UDP-Glc/GDP-Man_DH_C"/>
</dbReference>
<dbReference type="SUPFAM" id="SSF48179">
    <property type="entry name" value="6-phosphogluconate dehydrogenase C-terminal domain-like"/>
    <property type="match status" value="1"/>
</dbReference>
<reference evidence="9 10" key="1">
    <citation type="submission" date="2020-07" db="EMBL/GenBank/DDBJ databases">
        <title>Draft whole-genome sequence of Heliobacterium chlorum DSM 3682, type strain.</title>
        <authorList>
            <person name="Kyndt J.A."/>
            <person name="Meyer T.E."/>
            <person name="Imhoff J.F."/>
        </authorList>
    </citation>
    <scope>NUCLEOTIDE SEQUENCE [LARGE SCALE GENOMIC DNA]</scope>
    <source>
        <strain evidence="9 10">DSM 3682</strain>
    </source>
</reference>
<dbReference type="Gene3D" id="1.20.5.100">
    <property type="entry name" value="Cytochrome c1, transmembrane anchor, C-terminal"/>
    <property type="match status" value="1"/>
</dbReference>
<dbReference type="InterPro" id="IPR036220">
    <property type="entry name" value="UDP-Glc/GDP-Man_DH_C_sf"/>
</dbReference>
<gene>
    <name evidence="9" type="ORF">H1S01_04300</name>
</gene>
<evidence type="ECO:0000256" key="7">
    <source>
        <dbReference type="PIRNR" id="PIRNR000124"/>
    </source>
</evidence>
<keyword evidence="4 7" id="KW-0560">Oxidoreductase</keyword>
<dbReference type="Gene3D" id="3.40.50.720">
    <property type="entry name" value="NAD(P)-binding Rossmann-like Domain"/>
    <property type="match status" value="2"/>
</dbReference>
<organism evidence="9 10">
    <name type="scientific">Heliobacterium chlorum</name>
    <dbReference type="NCBI Taxonomy" id="2698"/>
    <lineage>
        <taxon>Bacteria</taxon>
        <taxon>Bacillati</taxon>
        <taxon>Bacillota</taxon>
        <taxon>Clostridia</taxon>
        <taxon>Eubacteriales</taxon>
        <taxon>Heliobacteriaceae</taxon>
        <taxon>Heliobacterium</taxon>
    </lineage>
</organism>
<dbReference type="SMART" id="SM00984">
    <property type="entry name" value="UDPG_MGDP_dh_C"/>
    <property type="match status" value="1"/>
</dbReference>
<dbReference type="NCBIfam" id="TIGR03026">
    <property type="entry name" value="NDP-sugDHase"/>
    <property type="match status" value="1"/>
</dbReference>
<evidence type="ECO:0000313" key="9">
    <source>
        <dbReference type="EMBL" id="MBC9783733.1"/>
    </source>
</evidence>
<protein>
    <recommendedName>
        <fullName evidence="3 7">UDP-glucose 6-dehydrogenase</fullName>
        <ecNumber evidence="3 7">1.1.1.22</ecNumber>
    </recommendedName>
</protein>
<evidence type="ECO:0000256" key="6">
    <source>
        <dbReference type="ARBA" id="ARBA00047473"/>
    </source>
</evidence>
<comment type="similarity">
    <text evidence="2 7">Belongs to the UDP-glucose/GDP-mannose dehydrogenase family.</text>
</comment>
<dbReference type="EC" id="1.1.1.22" evidence="3 7"/>
<keyword evidence="5 7" id="KW-0520">NAD</keyword>
<dbReference type="SUPFAM" id="SSF52413">
    <property type="entry name" value="UDP-glucose/GDP-mannose dehydrogenase C-terminal domain"/>
    <property type="match status" value="1"/>
</dbReference>
<evidence type="ECO:0000256" key="2">
    <source>
        <dbReference type="ARBA" id="ARBA00006601"/>
    </source>
</evidence>
<evidence type="ECO:0000256" key="3">
    <source>
        <dbReference type="ARBA" id="ARBA00012954"/>
    </source>
</evidence>
<dbReference type="InterPro" id="IPR001732">
    <property type="entry name" value="UDP-Glc/GDP-Man_DH_N"/>
</dbReference>
<dbReference type="EMBL" id="JACVHF010000002">
    <property type="protein sequence ID" value="MBC9783733.1"/>
    <property type="molecule type" value="Genomic_DNA"/>
</dbReference>
<dbReference type="InterPro" id="IPR036291">
    <property type="entry name" value="NAD(P)-bd_dom_sf"/>
</dbReference>
<evidence type="ECO:0000256" key="1">
    <source>
        <dbReference type="ARBA" id="ARBA00004701"/>
    </source>
</evidence>
<dbReference type="PANTHER" id="PTHR43750">
    <property type="entry name" value="UDP-GLUCOSE 6-DEHYDROGENASE TUAD"/>
    <property type="match status" value="1"/>
</dbReference>
<feature type="domain" description="UDP-glucose/GDP-mannose dehydrogenase C-terminal" evidence="8">
    <location>
        <begin position="339"/>
        <end position="442"/>
    </location>
</feature>
<name>A0ABR7SYX6_HELCL</name>
<dbReference type="InterPro" id="IPR028357">
    <property type="entry name" value="UDPglc_DH_bac"/>
</dbReference>
<evidence type="ECO:0000259" key="8">
    <source>
        <dbReference type="SMART" id="SM00984"/>
    </source>
</evidence>
<dbReference type="Pfam" id="PF03721">
    <property type="entry name" value="UDPG_MGDP_dh_N"/>
    <property type="match status" value="1"/>
</dbReference>
<dbReference type="PANTHER" id="PTHR43750:SF3">
    <property type="entry name" value="UDP-GLUCOSE 6-DEHYDROGENASE TUAD"/>
    <property type="match status" value="1"/>
</dbReference>
<dbReference type="RefSeq" id="WP_188038866.1">
    <property type="nucleotide sequence ID" value="NZ_JACVHF010000002.1"/>
</dbReference>
<dbReference type="PIRSF" id="PIRSF500134">
    <property type="entry name" value="UDPglc_DH_bac"/>
    <property type="match status" value="1"/>
</dbReference>
<dbReference type="SUPFAM" id="SSF51735">
    <property type="entry name" value="NAD(P)-binding Rossmann-fold domains"/>
    <property type="match status" value="1"/>
</dbReference>
<dbReference type="Pfam" id="PF03720">
    <property type="entry name" value="UDPG_MGDP_dh_C"/>
    <property type="match status" value="1"/>
</dbReference>
<evidence type="ECO:0000256" key="4">
    <source>
        <dbReference type="ARBA" id="ARBA00023002"/>
    </source>
</evidence>
<dbReference type="Proteomes" id="UP000617402">
    <property type="component" value="Unassembled WGS sequence"/>
</dbReference>
<accession>A0ABR7SYX6</accession>
<proteinExistence type="inferred from homology"/>
<evidence type="ECO:0000313" key="10">
    <source>
        <dbReference type="Proteomes" id="UP000617402"/>
    </source>
</evidence>
<sequence length="457" mass="50269">MNVAIIGTGYVGLVTGASLALLGNTVKCHDIDQEKVNLLLKGRVPFFEPYLEPIVQEQVTNKRLLFSSNLSTCISDADFIFITVGTPTDQVSGAVNLEYVCKAATSIGKLLTPDKSPVIINKSTVPVGSHKIVQKMIEEGVYQSGNDSVHFAVASNPEFLREGSAIIDFFYPDRIVIGSENTEALARLELLYRPLLDQSFNPPPTIPPRPEGFSQVPLIKVDPISSELIKYASNAFLAMKISFINEIANISDRLGGNIHDISRGIGLDRRIGPHFLKSGLGWGGSCFGKDLKGLVFDANASGYNPRVLTAVLESNSLQRTVPILKLQSYLKSLRGKSIGILGLSFKPDTDDLRDAPSIEIIKKLIDLHAIVKVYDPVAMNHFRANFPSLPIKYANDEYDLVNSLDGLILVTEWDQFTHLDWKTVYDKMKHKVVVDGRNVLDKKGMEAIGFVYYGIGS</sequence>
<dbReference type="InterPro" id="IPR014026">
    <property type="entry name" value="UDP-Glc/GDP-Man_DH_dimer"/>
</dbReference>
<evidence type="ECO:0000256" key="5">
    <source>
        <dbReference type="ARBA" id="ARBA00023027"/>
    </source>
</evidence>
<dbReference type="Pfam" id="PF00984">
    <property type="entry name" value="UDPG_MGDP_dh"/>
    <property type="match status" value="1"/>
</dbReference>